<evidence type="ECO:0000256" key="1">
    <source>
        <dbReference type="SAM" id="MobiDB-lite"/>
    </source>
</evidence>
<feature type="compositionally biased region" description="Basic and acidic residues" evidence="1">
    <location>
        <begin position="50"/>
        <end position="64"/>
    </location>
</feature>
<dbReference type="PATRIC" id="fig|284581.3.peg.1031"/>
<keyword evidence="3" id="KW-1185">Reference proteome</keyword>
<dbReference type="Proteomes" id="UP000037558">
    <property type="component" value="Unassembled WGS sequence"/>
</dbReference>
<organism evidence="2 3">
    <name type="scientific">Priestia koreensis</name>
    <dbReference type="NCBI Taxonomy" id="284581"/>
    <lineage>
        <taxon>Bacteria</taxon>
        <taxon>Bacillati</taxon>
        <taxon>Bacillota</taxon>
        <taxon>Bacilli</taxon>
        <taxon>Bacillales</taxon>
        <taxon>Bacillaceae</taxon>
        <taxon>Priestia</taxon>
    </lineage>
</organism>
<gene>
    <name evidence="2" type="ORF">AMD01_03665</name>
</gene>
<accession>A0A0M0LIN3</accession>
<evidence type="ECO:0000313" key="2">
    <source>
        <dbReference type="EMBL" id="KOO50841.1"/>
    </source>
</evidence>
<name>A0A0M0LIN3_9BACI</name>
<dbReference type="AlphaFoldDB" id="A0A0M0LIN3"/>
<protein>
    <submittedName>
        <fullName evidence="2">Uncharacterized protein</fullName>
    </submittedName>
</protein>
<dbReference type="RefSeq" id="WP_053400016.1">
    <property type="nucleotide sequence ID" value="NZ_LILC01000002.1"/>
</dbReference>
<feature type="compositionally biased region" description="Basic and acidic residues" evidence="1">
    <location>
        <begin position="73"/>
        <end position="86"/>
    </location>
</feature>
<comment type="caution">
    <text evidence="2">The sequence shown here is derived from an EMBL/GenBank/DDBJ whole genome shotgun (WGS) entry which is preliminary data.</text>
</comment>
<dbReference type="STRING" id="284581.AMD01_03665"/>
<feature type="region of interest" description="Disordered" evidence="1">
    <location>
        <begin position="28"/>
        <end position="107"/>
    </location>
</feature>
<reference evidence="3" key="1">
    <citation type="submission" date="2015-08" db="EMBL/GenBank/DDBJ databases">
        <title>Fjat-14210 dsm16467.</title>
        <authorList>
            <person name="Liu B."/>
            <person name="Wang J."/>
            <person name="Zhu Y."/>
            <person name="Liu G."/>
            <person name="Chen Q."/>
            <person name="Chen Z."/>
            <person name="Lan J."/>
            <person name="Che J."/>
            <person name="Ge C."/>
            <person name="Shi H."/>
            <person name="Pan Z."/>
            <person name="Liu X."/>
        </authorList>
    </citation>
    <scope>NUCLEOTIDE SEQUENCE [LARGE SCALE GENOMIC DNA]</scope>
    <source>
        <strain evidence="3">DSM 16467</strain>
    </source>
</reference>
<evidence type="ECO:0000313" key="3">
    <source>
        <dbReference type="Proteomes" id="UP000037558"/>
    </source>
</evidence>
<sequence>MSMKAKWIAGGIAFTLAFPHITIMAASQQKQIDQDQAPLSNGGSSEDDDPRYGTDLKSLEDKFKKLQQTDSGQKPEWKDDLEKLTGDTKTTQQIDASREELTEINGKRTGAMNVERIQRVTWKKERREQLKQLDTAIEKRDSGAITHILDEMLGDFYNQEKRS</sequence>
<dbReference type="EMBL" id="LILC01000002">
    <property type="protein sequence ID" value="KOO50841.1"/>
    <property type="molecule type" value="Genomic_DNA"/>
</dbReference>
<proteinExistence type="predicted"/>